<keyword evidence="1" id="KW-0812">Transmembrane</keyword>
<evidence type="ECO:0000256" key="2">
    <source>
        <dbReference type="SAM" id="SignalP"/>
    </source>
</evidence>
<organism evidence="3 4">
    <name type="scientific">Pseudolycoriella hygida</name>
    <dbReference type="NCBI Taxonomy" id="35572"/>
    <lineage>
        <taxon>Eukaryota</taxon>
        <taxon>Metazoa</taxon>
        <taxon>Ecdysozoa</taxon>
        <taxon>Arthropoda</taxon>
        <taxon>Hexapoda</taxon>
        <taxon>Insecta</taxon>
        <taxon>Pterygota</taxon>
        <taxon>Neoptera</taxon>
        <taxon>Endopterygota</taxon>
        <taxon>Diptera</taxon>
        <taxon>Nematocera</taxon>
        <taxon>Sciaroidea</taxon>
        <taxon>Sciaridae</taxon>
        <taxon>Pseudolycoriella</taxon>
    </lineage>
</organism>
<keyword evidence="4" id="KW-1185">Reference proteome</keyword>
<reference evidence="3" key="1">
    <citation type="submission" date="2022-07" db="EMBL/GenBank/DDBJ databases">
        <authorList>
            <person name="Trinca V."/>
            <person name="Uliana J.V.C."/>
            <person name="Torres T.T."/>
            <person name="Ward R.J."/>
            <person name="Monesi N."/>
        </authorList>
    </citation>
    <scope>NUCLEOTIDE SEQUENCE</scope>
    <source>
        <strain evidence="3">HSMRA1968</strain>
        <tissue evidence="3">Whole embryos</tissue>
    </source>
</reference>
<evidence type="ECO:0000256" key="1">
    <source>
        <dbReference type="SAM" id="Phobius"/>
    </source>
</evidence>
<dbReference type="Proteomes" id="UP001151699">
    <property type="component" value="Chromosome B"/>
</dbReference>
<feature type="transmembrane region" description="Helical" evidence="1">
    <location>
        <begin position="50"/>
        <end position="74"/>
    </location>
</feature>
<evidence type="ECO:0000313" key="4">
    <source>
        <dbReference type="Proteomes" id="UP001151699"/>
    </source>
</evidence>
<proteinExistence type="predicted"/>
<comment type="caution">
    <text evidence="3">The sequence shown here is derived from an EMBL/GenBank/DDBJ whole genome shotgun (WGS) entry which is preliminary data.</text>
</comment>
<feature type="signal peptide" evidence="2">
    <location>
        <begin position="1"/>
        <end position="18"/>
    </location>
</feature>
<sequence length="139" mass="15157">MSLQIFVIISTCCSFVLANKNDLDLGSCRSSKECTPIVTYCDPISSQCEILYSLIAIIGLNAFVALILCVFCVCCPGSDGADSSNRSSLTSQSTVVDYTSSSDISILNEQPYDRYEPNHLATIFIPDYSDVMKRLKVNG</sequence>
<keyword evidence="2" id="KW-0732">Signal</keyword>
<protein>
    <submittedName>
        <fullName evidence="3">Uncharacterized protein</fullName>
    </submittedName>
</protein>
<feature type="chain" id="PRO_5040437494" evidence="2">
    <location>
        <begin position="19"/>
        <end position="139"/>
    </location>
</feature>
<accession>A0A9Q0N786</accession>
<name>A0A9Q0N786_9DIPT</name>
<gene>
    <name evidence="3" type="ORF">Bhyg_09178</name>
</gene>
<dbReference type="EMBL" id="WJQU01000002">
    <property type="protein sequence ID" value="KAJ6644211.1"/>
    <property type="molecule type" value="Genomic_DNA"/>
</dbReference>
<dbReference type="AlphaFoldDB" id="A0A9Q0N786"/>
<evidence type="ECO:0000313" key="3">
    <source>
        <dbReference type="EMBL" id="KAJ6644211.1"/>
    </source>
</evidence>
<keyword evidence="1" id="KW-0472">Membrane</keyword>
<keyword evidence="1" id="KW-1133">Transmembrane helix</keyword>